<keyword evidence="2" id="KW-1133">Transmembrane helix</keyword>
<evidence type="ECO:0000256" key="1">
    <source>
        <dbReference type="SAM" id="MobiDB-lite"/>
    </source>
</evidence>
<evidence type="ECO:0000313" key="3">
    <source>
        <dbReference type="EMBL" id="OBR67600.1"/>
    </source>
</evidence>
<feature type="transmembrane region" description="Helical" evidence="2">
    <location>
        <begin position="56"/>
        <end position="75"/>
    </location>
</feature>
<evidence type="ECO:0000256" key="2">
    <source>
        <dbReference type="SAM" id="Phobius"/>
    </source>
</evidence>
<feature type="region of interest" description="Disordered" evidence="1">
    <location>
        <begin position="83"/>
        <end position="113"/>
    </location>
</feature>
<feature type="compositionally biased region" description="Polar residues" evidence="1">
    <location>
        <begin position="88"/>
        <end position="111"/>
    </location>
</feature>
<keyword evidence="2" id="KW-0812">Transmembrane</keyword>
<gene>
    <name evidence="3" type="ORF">A7K91_22215</name>
</gene>
<evidence type="ECO:0008006" key="5">
    <source>
        <dbReference type="Google" id="ProtNLM"/>
    </source>
</evidence>
<sequence>MKHSDYKKAFSKLRTSDDFQKRTLKRLEREQQFMDPHTKGETYMTTTNRKKQNKTFAWATGVAACAVLAVGVFAFNQSPDGTAPVPAPTNSVAEGQTPTSASPQASGTTQAPPAAKAIVNIDGTIEEVSADGQSFRIGELWVTVTDATEYGIPGPNAPAPSEQLVSKDFKVGNAVSGYTSGDIASGKVTAERIYNNF</sequence>
<keyword evidence="2" id="KW-0472">Membrane</keyword>
<dbReference type="RefSeq" id="WP_068680425.1">
    <property type="nucleotide sequence ID" value="NZ_LYPA01000032.1"/>
</dbReference>
<proteinExistence type="predicted"/>
<comment type="caution">
    <text evidence="3">The sequence shown here is derived from an EMBL/GenBank/DDBJ whole genome shotgun (WGS) entry which is preliminary data.</text>
</comment>
<evidence type="ECO:0000313" key="4">
    <source>
        <dbReference type="Proteomes" id="UP000092024"/>
    </source>
</evidence>
<name>A0A1A5YQD0_9BACL</name>
<reference evidence="3 4" key="1">
    <citation type="submission" date="2016-05" db="EMBL/GenBank/DDBJ databases">
        <title>Paenibacillus oryzae. sp. nov., isolated from the rice root.</title>
        <authorList>
            <person name="Zhang J."/>
            <person name="Zhang X."/>
        </authorList>
    </citation>
    <scope>NUCLEOTIDE SEQUENCE [LARGE SCALE GENOMIC DNA]</scope>
    <source>
        <strain evidence="3 4">1DrF-4</strain>
    </source>
</reference>
<dbReference type="OrthoDB" id="2738536at2"/>
<dbReference type="EMBL" id="LYPA01000032">
    <property type="protein sequence ID" value="OBR67600.1"/>
    <property type="molecule type" value="Genomic_DNA"/>
</dbReference>
<protein>
    <recommendedName>
        <fullName evidence="5">DUF5666 domain-containing protein</fullName>
    </recommendedName>
</protein>
<dbReference type="AlphaFoldDB" id="A0A1A5YQD0"/>
<dbReference type="Proteomes" id="UP000092024">
    <property type="component" value="Unassembled WGS sequence"/>
</dbReference>
<organism evidence="3 4">
    <name type="scientific">Paenibacillus oryzae</name>
    <dbReference type="NCBI Taxonomy" id="1844972"/>
    <lineage>
        <taxon>Bacteria</taxon>
        <taxon>Bacillati</taxon>
        <taxon>Bacillota</taxon>
        <taxon>Bacilli</taxon>
        <taxon>Bacillales</taxon>
        <taxon>Paenibacillaceae</taxon>
        <taxon>Paenibacillus</taxon>
    </lineage>
</organism>
<accession>A0A1A5YQD0</accession>
<keyword evidence="4" id="KW-1185">Reference proteome</keyword>
<dbReference type="STRING" id="1844972.A7K91_22215"/>